<evidence type="ECO:0000256" key="9">
    <source>
        <dbReference type="ARBA" id="ARBA00022989"/>
    </source>
</evidence>
<evidence type="ECO:0000256" key="11">
    <source>
        <dbReference type="ARBA" id="ARBA00023136"/>
    </source>
</evidence>
<evidence type="ECO:0000256" key="10">
    <source>
        <dbReference type="ARBA" id="ARBA00023027"/>
    </source>
</evidence>
<comment type="catalytic activity">
    <reaction evidence="12">
        <text>a quinone + NADH + 5 H(+)(in) = a quinol + NAD(+) + 4 H(+)(out)</text>
        <dbReference type="Rhea" id="RHEA:57888"/>
        <dbReference type="ChEBI" id="CHEBI:15378"/>
        <dbReference type="ChEBI" id="CHEBI:24646"/>
        <dbReference type="ChEBI" id="CHEBI:57540"/>
        <dbReference type="ChEBI" id="CHEBI:57945"/>
        <dbReference type="ChEBI" id="CHEBI:132124"/>
    </reaction>
</comment>
<accession>A0A1W1X8S1</accession>
<dbReference type="NCBIfam" id="NF004323">
    <property type="entry name" value="PRK05715.1-5"/>
    <property type="match status" value="1"/>
</dbReference>
<dbReference type="PANTHER" id="PTHR11434">
    <property type="entry name" value="NADH-UBIQUINONE OXIDOREDUCTASE SUBUNIT ND4L"/>
    <property type="match status" value="1"/>
</dbReference>
<keyword evidence="7 12" id="KW-0874">Quinone</keyword>
<dbReference type="Pfam" id="PF00420">
    <property type="entry name" value="Oxidored_q2"/>
    <property type="match status" value="1"/>
</dbReference>
<dbReference type="GO" id="GO:0050136">
    <property type="term" value="F:NADH dehydrogenase (quinone) (non-electrogenic) activity"/>
    <property type="evidence" value="ECO:0007669"/>
    <property type="project" value="UniProtKB-UniRule"/>
</dbReference>
<keyword evidence="8 12" id="KW-1278">Translocase</keyword>
<dbReference type="EC" id="7.1.1.-" evidence="12"/>
<dbReference type="AlphaFoldDB" id="A0A1W1X8S1"/>
<evidence type="ECO:0000313" key="14">
    <source>
        <dbReference type="Proteomes" id="UP000192783"/>
    </source>
</evidence>
<keyword evidence="4 12" id="KW-0813">Transport</keyword>
<dbReference type="Gene3D" id="1.10.287.3510">
    <property type="match status" value="1"/>
</dbReference>
<dbReference type="InterPro" id="IPR001133">
    <property type="entry name" value="NADH_UbQ_OxRdtase_chain4L/K"/>
</dbReference>
<comment type="similarity">
    <text evidence="3 12">Belongs to the complex I subunit 4L family.</text>
</comment>
<proteinExistence type="inferred from homology"/>
<evidence type="ECO:0000256" key="8">
    <source>
        <dbReference type="ARBA" id="ARBA00022967"/>
    </source>
</evidence>
<feature type="transmembrane region" description="Helical" evidence="12">
    <location>
        <begin position="6"/>
        <end position="24"/>
    </location>
</feature>
<evidence type="ECO:0000256" key="2">
    <source>
        <dbReference type="ARBA" id="ARBA00004141"/>
    </source>
</evidence>
<dbReference type="InterPro" id="IPR039428">
    <property type="entry name" value="NUOK/Mnh_C1-like"/>
</dbReference>
<feature type="transmembrane region" description="Helical" evidence="12">
    <location>
        <begin position="29"/>
        <end position="49"/>
    </location>
</feature>
<keyword evidence="12" id="KW-1003">Cell membrane</keyword>
<dbReference type="GO" id="GO:0048038">
    <property type="term" value="F:quinone binding"/>
    <property type="evidence" value="ECO:0007669"/>
    <property type="project" value="UniProtKB-KW"/>
</dbReference>
<feature type="transmembrane region" description="Helical" evidence="12">
    <location>
        <begin position="61"/>
        <end position="84"/>
    </location>
</feature>
<dbReference type="HAMAP" id="MF_01456">
    <property type="entry name" value="NDH1_NuoK"/>
    <property type="match status" value="1"/>
</dbReference>
<dbReference type="EMBL" id="FWXF01000003">
    <property type="protein sequence ID" value="SMC20336.1"/>
    <property type="molecule type" value="Genomic_DNA"/>
</dbReference>
<evidence type="ECO:0000256" key="3">
    <source>
        <dbReference type="ARBA" id="ARBA00010519"/>
    </source>
</evidence>
<dbReference type="GO" id="GO:0030964">
    <property type="term" value="C:NADH dehydrogenase complex"/>
    <property type="evidence" value="ECO:0007669"/>
    <property type="project" value="TreeGrafter"/>
</dbReference>
<keyword evidence="6 12" id="KW-0812">Transmembrane</keyword>
<keyword evidence="5" id="KW-0997">Cell inner membrane</keyword>
<keyword evidence="10 12" id="KW-0520">NAD</keyword>
<keyword evidence="9 12" id="KW-1133">Transmembrane helix</keyword>
<reference evidence="13 14" key="1">
    <citation type="submission" date="2017-04" db="EMBL/GenBank/DDBJ databases">
        <authorList>
            <person name="Afonso C.L."/>
            <person name="Miller P.J."/>
            <person name="Scott M.A."/>
            <person name="Spackman E."/>
            <person name="Goraichik I."/>
            <person name="Dimitrov K.M."/>
            <person name="Suarez D.L."/>
            <person name="Swayne D.E."/>
        </authorList>
    </citation>
    <scope>NUCLEOTIDE SEQUENCE [LARGE SCALE GENOMIC DNA]</scope>
    <source>
        <strain evidence="13 14">DSM 13146</strain>
    </source>
</reference>
<dbReference type="STRING" id="1121390.SAMN02746041_00882"/>
<name>A0A1W1X8S1_9BACT</name>
<comment type="subunit">
    <text evidence="12">NDH-1 is composed of 14 different subunits. Subunits NuoA, H, J, K, L, M, N constitute the membrane sector of the complex.</text>
</comment>
<evidence type="ECO:0000256" key="1">
    <source>
        <dbReference type="ARBA" id="ARBA00002378"/>
    </source>
</evidence>
<dbReference type="GO" id="GO:0005886">
    <property type="term" value="C:plasma membrane"/>
    <property type="evidence" value="ECO:0007669"/>
    <property type="project" value="UniProtKB-SubCell"/>
</dbReference>
<gene>
    <name evidence="12" type="primary">nuoK</name>
    <name evidence="13" type="ORF">SAMN02746041_00882</name>
</gene>
<dbReference type="FunFam" id="1.10.287.3510:FF:000001">
    <property type="entry name" value="NADH-quinone oxidoreductase subunit K"/>
    <property type="match status" value="1"/>
</dbReference>
<keyword evidence="11 12" id="KW-0472">Membrane</keyword>
<evidence type="ECO:0000256" key="12">
    <source>
        <dbReference type="HAMAP-Rule" id="MF_01456"/>
    </source>
</evidence>
<comment type="subcellular location">
    <subcellularLocation>
        <location evidence="12">Cell membrane</location>
        <topology evidence="12">Multi-pass membrane protein</topology>
    </subcellularLocation>
    <subcellularLocation>
        <location evidence="2">Membrane</location>
        <topology evidence="2">Multi-pass membrane protein</topology>
    </subcellularLocation>
</comment>
<organism evidence="13 14">
    <name type="scientific">Desulfacinum hydrothermale DSM 13146</name>
    <dbReference type="NCBI Taxonomy" id="1121390"/>
    <lineage>
        <taxon>Bacteria</taxon>
        <taxon>Pseudomonadati</taxon>
        <taxon>Thermodesulfobacteriota</taxon>
        <taxon>Syntrophobacteria</taxon>
        <taxon>Syntrophobacterales</taxon>
        <taxon>Syntrophobacteraceae</taxon>
        <taxon>Desulfacinum</taxon>
    </lineage>
</organism>
<comment type="function">
    <text evidence="1 12">NDH-1 shuttles electrons from NADH, via FMN and iron-sulfur (Fe-S) centers, to quinones in the respiratory chain. The immediate electron acceptor for the enzyme in this species is believed to be ubiquinone. Couples the redox reaction to proton translocation (for every two electrons transferred, four hydrogen ions are translocated across the cytoplasmic membrane), and thus conserves the redox energy in a proton gradient.</text>
</comment>
<evidence type="ECO:0000256" key="7">
    <source>
        <dbReference type="ARBA" id="ARBA00022719"/>
    </source>
</evidence>
<evidence type="ECO:0000256" key="4">
    <source>
        <dbReference type="ARBA" id="ARBA00022448"/>
    </source>
</evidence>
<keyword evidence="14" id="KW-1185">Reference proteome</keyword>
<keyword evidence="12" id="KW-0830">Ubiquinone</keyword>
<dbReference type="OrthoDB" id="9810120at2"/>
<dbReference type="NCBIfam" id="NF004321">
    <property type="entry name" value="PRK05715.1-3"/>
    <property type="match status" value="1"/>
</dbReference>
<dbReference type="Proteomes" id="UP000192783">
    <property type="component" value="Unassembled WGS sequence"/>
</dbReference>
<evidence type="ECO:0000256" key="6">
    <source>
        <dbReference type="ARBA" id="ARBA00022692"/>
    </source>
</evidence>
<evidence type="ECO:0000313" key="13">
    <source>
        <dbReference type="EMBL" id="SMC20336.1"/>
    </source>
</evidence>
<sequence>MVPLHGYLVVSALLFVIGVTGVLVRRNAIVILMCIELMLNAANLSFVAFSRELQNLSGQIFVFFVMVVAAAEVTVGLAIIVTLYRNWKTIHVDEIRMLKG</sequence>
<dbReference type="PANTHER" id="PTHR11434:SF21">
    <property type="entry name" value="NADH DEHYDROGENASE SUBUNIT 4L-RELATED"/>
    <property type="match status" value="1"/>
</dbReference>
<protein>
    <recommendedName>
        <fullName evidence="12">NADH-quinone oxidoreductase subunit K</fullName>
        <ecNumber evidence="12">7.1.1.-</ecNumber>
    </recommendedName>
    <alternativeName>
        <fullName evidence="12">NADH dehydrogenase I subunit K</fullName>
    </alternativeName>
    <alternativeName>
        <fullName evidence="12">NDH-1 subunit K</fullName>
    </alternativeName>
</protein>
<dbReference type="GO" id="GO:0042773">
    <property type="term" value="P:ATP synthesis coupled electron transport"/>
    <property type="evidence" value="ECO:0007669"/>
    <property type="project" value="InterPro"/>
</dbReference>
<dbReference type="NCBIfam" id="NF004320">
    <property type="entry name" value="PRK05715.1-2"/>
    <property type="match status" value="1"/>
</dbReference>
<evidence type="ECO:0000256" key="5">
    <source>
        <dbReference type="ARBA" id="ARBA00022519"/>
    </source>
</evidence>
<dbReference type="RefSeq" id="WP_084056664.1">
    <property type="nucleotide sequence ID" value="NZ_FWXF01000003.1"/>
</dbReference>